<dbReference type="InterPro" id="IPR036637">
    <property type="entry name" value="Phosphohistidine_dom_sf"/>
</dbReference>
<organism evidence="2 3">
    <name type="scientific">Janibacter indicus</name>
    <dbReference type="NCBI Taxonomy" id="857417"/>
    <lineage>
        <taxon>Bacteria</taxon>
        <taxon>Bacillati</taxon>
        <taxon>Actinomycetota</taxon>
        <taxon>Actinomycetes</taxon>
        <taxon>Micrococcales</taxon>
        <taxon>Intrasporangiaceae</taxon>
        <taxon>Janibacter</taxon>
    </lineage>
</organism>
<dbReference type="PANTHER" id="PTHR43615">
    <property type="entry name" value="PHOSPHOENOLPYRUVATE SYNTHASE-RELATED"/>
    <property type="match status" value="1"/>
</dbReference>
<dbReference type="AlphaFoldDB" id="A0A1L3MEM1"/>
<dbReference type="RefSeq" id="WP_072623928.1">
    <property type="nucleotide sequence ID" value="NZ_CP013290.1"/>
</dbReference>
<gene>
    <name evidence="2" type="ORF">ASJ30_03795</name>
</gene>
<dbReference type="KEGG" id="jte:ASJ30_03795"/>
<dbReference type="Proteomes" id="UP000182938">
    <property type="component" value="Chromosome"/>
</dbReference>
<keyword evidence="3" id="KW-1185">Reference proteome</keyword>
<evidence type="ECO:0000313" key="3">
    <source>
        <dbReference type="Proteomes" id="UP000182938"/>
    </source>
</evidence>
<name>A0A1L3MEM1_9MICO</name>
<dbReference type="Pfam" id="PF00391">
    <property type="entry name" value="PEP-utilizers"/>
    <property type="match status" value="1"/>
</dbReference>
<dbReference type="InterPro" id="IPR051549">
    <property type="entry name" value="PEP_Utilizing_Enz"/>
</dbReference>
<dbReference type="Gene3D" id="3.50.30.10">
    <property type="entry name" value="Phosphohistidine domain"/>
    <property type="match status" value="1"/>
</dbReference>
<dbReference type="InterPro" id="IPR008279">
    <property type="entry name" value="PEP-util_enz_mobile_dom"/>
</dbReference>
<proteinExistence type="predicted"/>
<sequence length="594" mass="66390">MATLIPVDEYCNDEWYPGFTPAYDHAPWVVDPVKTFSKKDEENFWFLDFHWPRGMTPMGYIWMEDGYNWGTQLAAETLPLPPGRGITTRMAGTHIYASSIPVTEPRHIAARGARLSRSLPPFLENFQEIWGGMRDELEGEWAHFRSVDLSSLSLEQLGDNLVQARAYHKRAFEIHFQVMYPLLANFVGFYGQCVEFGIDPLDIGTFLQGEDTKIMETDRALWDMTAKAKQAGLTDVFERTPAEELRATLSREGGPAGTWLRDFDDFLDVYGWRTEGSCDIALPSWIEDPTPALGMIKTFMQQEVHDFDAARAAALRERDEAVDRARSTLTAQEQAIFDGGLASCRAANFPWWQDDHNYYMDLKVSLPMRWACQQIAERVGADASDDMNFLFWPENLQLVRGEKSYADFRTIIEARRQYFDHWYDRRLTMPKMLGNIPDTVDDPILIEVFGLNPQFLDTVKASASGTEMTSLSGVPAAKGKARGPARVLTDADELHRIQPGEILVCESTSPNWTPAFAKIAGCVCDGGGTLSHAAIVGREYGVPTVTAAVVATSMIRDGDIVEVDGTAGTVTIFRDSAPDAEAAQDEAQEKELSA</sequence>
<dbReference type="EMBL" id="CP013290">
    <property type="protein sequence ID" value="APH00764.1"/>
    <property type="molecule type" value="Genomic_DNA"/>
</dbReference>
<dbReference type="GO" id="GO:0016772">
    <property type="term" value="F:transferase activity, transferring phosphorus-containing groups"/>
    <property type="evidence" value="ECO:0007669"/>
    <property type="project" value="InterPro"/>
</dbReference>
<evidence type="ECO:0000259" key="1">
    <source>
        <dbReference type="Pfam" id="PF00391"/>
    </source>
</evidence>
<dbReference type="PANTHER" id="PTHR43615:SF1">
    <property type="entry name" value="PPDK_N DOMAIN-CONTAINING PROTEIN"/>
    <property type="match status" value="1"/>
</dbReference>
<reference evidence="2 3" key="1">
    <citation type="submission" date="2015-11" db="EMBL/GenBank/DDBJ databases">
        <authorList>
            <person name="Zhang Y."/>
            <person name="Guo Z."/>
        </authorList>
    </citation>
    <scope>NUCLEOTIDE SEQUENCE [LARGE SCALE GENOMIC DNA]</scope>
    <source>
        <strain evidence="2 3">YFY001</strain>
    </source>
</reference>
<evidence type="ECO:0000313" key="2">
    <source>
        <dbReference type="EMBL" id="APH00764.1"/>
    </source>
</evidence>
<protein>
    <submittedName>
        <fullName evidence="2">PEP-utilizing protein mobile subunit</fullName>
    </submittedName>
</protein>
<accession>A0A1L3MEM1</accession>
<dbReference type="SUPFAM" id="SSF52009">
    <property type="entry name" value="Phosphohistidine domain"/>
    <property type="match status" value="1"/>
</dbReference>
<feature type="domain" description="PEP-utilising enzyme mobile" evidence="1">
    <location>
        <begin position="497"/>
        <end position="568"/>
    </location>
</feature>